<evidence type="ECO:0000259" key="8">
    <source>
        <dbReference type="Pfam" id="PF13873"/>
    </source>
</evidence>
<evidence type="ECO:0000256" key="4">
    <source>
        <dbReference type="ARBA" id="ARBA00023163"/>
    </source>
</evidence>
<proteinExistence type="predicted"/>
<evidence type="ECO:0000313" key="9">
    <source>
        <dbReference type="EMBL" id="CAD7438339.1"/>
    </source>
</evidence>
<protein>
    <recommendedName>
        <fullName evidence="2">Regulatory protein zeste</fullName>
    </recommendedName>
</protein>
<dbReference type="Pfam" id="PF13873">
    <property type="entry name" value="Myb_DNA-bind_5"/>
    <property type="match status" value="1"/>
</dbReference>
<feature type="domain" description="Myb/SANT-like DNA-binding" evidence="8">
    <location>
        <begin position="256"/>
        <end position="310"/>
    </location>
</feature>
<keyword evidence="6" id="KW-0175">Coiled coil</keyword>
<comment type="subunit">
    <text evidence="1">Self-associates forming complexes of several hundred monomers.</text>
</comment>
<accession>A0A7R9EPJ0</accession>
<dbReference type="EMBL" id="OD564440">
    <property type="protein sequence ID" value="CAD7438339.1"/>
    <property type="molecule type" value="Genomic_DNA"/>
</dbReference>
<gene>
    <name evidence="9" type="ORF">TBIB3V08_LOCUS932</name>
</gene>
<dbReference type="InterPro" id="IPR028002">
    <property type="entry name" value="Myb_DNA-bind_5"/>
</dbReference>
<keyword evidence="4" id="KW-0804">Transcription</keyword>
<keyword evidence="3" id="KW-0805">Transcription regulation</keyword>
<comment type="function">
    <text evidence="5">Involved in transvection phenomena (= synapsis-dependent gene expression), where the synaptic pairing of chromosomes carrying genes with which zeste interacts influences the expression of these genes. Zeste binds to DNA and stimulates transcription from a nearby promoter.</text>
</comment>
<evidence type="ECO:0000256" key="5">
    <source>
        <dbReference type="ARBA" id="ARBA00025466"/>
    </source>
</evidence>
<feature type="region of interest" description="Disordered" evidence="7">
    <location>
        <begin position="350"/>
        <end position="373"/>
    </location>
</feature>
<evidence type="ECO:0000256" key="3">
    <source>
        <dbReference type="ARBA" id="ARBA00023015"/>
    </source>
</evidence>
<organism evidence="9">
    <name type="scientific">Timema bartmani</name>
    <dbReference type="NCBI Taxonomy" id="61472"/>
    <lineage>
        <taxon>Eukaryota</taxon>
        <taxon>Metazoa</taxon>
        <taxon>Ecdysozoa</taxon>
        <taxon>Arthropoda</taxon>
        <taxon>Hexapoda</taxon>
        <taxon>Insecta</taxon>
        <taxon>Pterygota</taxon>
        <taxon>Neoptera</taxon>
        <taxon>Polyneoptera</taxon>
        <taxon>Phasmatodea</taxon>
        <taxon>Timematodea</taxon>
        <taxon>Timematoidea</taxon>
        <taxon>Timematidae</taxon>
        <taxon>Timema</taxon>
    </lineage>
</organism>
<reference evidence="9" key="1">
    <citation type="submission" date="2020-11" db="EMBL/GenBank/DDBJ databases">
        <authorList>
            <person name="Tran Van P."/>
        </authorList>
    </citation>
    <scope>NUCLEOTIDE SEQUENCE</scope>
</reference>
<evidence type="ECO:0000256" key="2">
    <source>
        <dbReference type="ARBA" id="ARBA00016807"/>
    </source>
</evidence>
<evidence type="ECO:0000256" key="6">
    <source>
        <dbReference type="SAM" id="Coils"/>
    </source>
</evidence>
<feature type="coiled-coil region" evidence="6">
    <location>
        <begin position="507"/>
        <end position="602"/>
    </location>
</feature>
<evidence type="ECO:0000256" key="1">
    <source>
        <dbReference type="ARBA" id="ARBA00011764"/>
    </source>
</evidence>
<feature type="region of interest" description="Disordered" evidence="7">
    <location>
        <begin position="391"/>
        <end position="420"/>
    </location>
</feature>
<dbReference type="AlphaFoldDB" id="A0A7R9EPJ0"/>
<evidence type="ECO:0000256" key="7">
    <source>
        <dbReference type="SAM" id="MobiDB-lite"/>
    </source>
</evidence>
<name>A0A7R9EPJ0_9NEOP</name>
<sequence>MDDDRVFDDDQVDLVEVIGVIDKLPEFKRYLRDAENSVEFYSDSEFIRRFRLSKDTMVNVIFPLLTGSTHDARIFSNSRVKTRLETRQVRSNILGESGYPHLDYLYTPVPDPQTPEERQYNTIDKESVGVSHLRILNDPWNKFMYGMCVPTSEGKSSGPLTSSAISAMNIDLVLYLNTGRDFPVCIAALYLSISNSFPPTPHGVCLQHDPASAPAHHAALVQSGPCTIARDYRLGNTARKKSLVVNMEDVKQTYDRFTTNEREILFSLIHSKSAVIEDKRTSFSVLMAKKKAWQDIADGFNSYADVTHLANALLVLSSTAEDGEIKVRISRSAPHLEKYWESEKARGKKFLTAESQRKRATGGEPFTPGESTDSELEAILSTPIAYTVEGADPCDTILPPTPRPEESSATQSPPEAAIPTFYGNSSSSVLVVTLPLDTIPNALHITASCHTEVPASSSTVNTPVSSKLSKGVAIERVVEQRLNRAAANSLKEKHLFRLRGREQRLRIQAARLKCAQLRAENERSARMEKEILKAAVQAEAHKQQLHNQLMNHQKQLFENQNELHKKLMLREKQKLEQQNELHKLLMEQKKEHELKLKLLQDTGINGI</sequence>